<gene>
    <name evidence="6" type="ordered locus">Amet_1530</name>
</gene>
<dbReference type="CAZy" id="GH26">
    <property type="family name" value="Glycoside Hydrolase Family 26"/>
</dbReference>
<dbReference type="KEGG" id="amt:Amet_1530"/>
<dbReference type="OrthoDB" id="9802773at2"/>
<dbReference type="PANTHER" id="PTHR40079">
    <property type="entry name" value="MANNAN ENDO-1,4-BETA-MANNOSIDASE E-RELATED"/>
    <property type="match status" value="1"/>
</dbReference>
<name>A6TNF4_ALKMQ</name>
<evidence type="ECO:0000313" key="7">
    <source>
        <dbReference type="Proteomes" id="UP000001572"/>
    </source>
</evidence>
<dbReference type="RefSeq" id="WP_012062760.1">
    <property type="nucleotide sequence ID" value="NC_009633.1"/>
</dbReference>
<dbReference type="GO" id="GO:0016985">
    <property type="term" value="F:mannan endo-1,4-beta-mannosidase activity"/>
    <property type="evidence" value="ECO:0007669"/>
    <property type="project" value="InterPro"/>
</dbReference>
<dbReference type="Proteomes" id="UP000001572">
    <property type="component" value="Chromosome"/>
</dbReference>
<feature type="domain" description="GH26" evidence="5">
    <location>
        <begin position="213"/>
        <end position="508"/>
    </location>
</feature>
<dbReference type="HOGENOM" id="CLU_515537_0_0_9"/>
<sequence length="515" mass="60807">MFLLLFITVTDVVNAGEYNTYIKNGKIVEEADFTSADNFQEIKGHDAIHNWYFNHSGGYAVKVWNNMNLDITLAALRTRFFNKDKEVEIYYDNFEGTIHSASTYVDYSNRFLLNSIDHEKQHESYIKIRGMNAQILQWSRPSLEKVENDKPYYASAEIIRNKNEVYTIIIKSATPFLNQGEYMDIFRSFQLIDKKGSAHNNVVYNSIPKNINEETQRIYHQYFAPETSLTWGIFDPGAPSSFYNLNQLEERMDYSFDTIIRYHHFSDGDFPMTAMENAYENNKLVLFTLQTMDTKSDNTGITYDILNGDYEDYFQRLAKDMKAYDHPILFRLNNEMNGDWCPYSGYFSSKDSSLYIEVWKYVYGIFEENNLENVLWVWNPHDISFPGFSINHALTYYPGNQYVDIVGLTGYNTGDYYEGEIWRGFREIYTPLYEEYIEIFQQPLMITEFGSNSVGGDKIQWIQEMFQYIRDYDRIKVAIWWSGTDWDNEGNPARIYRLNQSEEMLDAFRDGFRDY</sequence>
<keyword evidence="2 4" id="KW-0378">Hydrolase</keyword>
<evidence type="ECO:0000259" key="5">
    <source>
        <dbReference type="PROSITE" id="PS51764"/>
    </source>
</evidence>
<dbReference type="InterPro" id="IPR017853">
    <property type="entry name" value="GH"/>
</dbReference>
<comment type="similarity">
    <text evidence="1 4">Belongs to the glycosyl hydrolase 26 family.</text>
</comment>
<dbReference type="GO" id="GO:0006080">
    <property type="term" value="P:substituted mannan metabolic process"/>
    <property type="evidence" value="ECO:0007669"/>
    <property type="project" value="InterPro"/>
</dbReference>
<evidence type="ECO:0000256" key="1">
    <source>
        <dbReference type="ARBA" id="ARBA00007754"/>
    </source>
</evidence>
<evidence type="ECO:0000256" key="2">
    <source>
        <dbReference type="ARBA" id="ARBA00022801"/>
    </source>
</evidence>
<evidence type="ECO:0000313" key="6">
    <source>
        <dbReference type="EMBL" id="ABR47722.1"/>
    </source>
</evidence>
<dbReference type="InterPro" id="IPR022790">
    <property type="entry name" value="GH26_dom"/>
</dbReference>
<feature type="active site" description="Nucleophile" evidence="4">
    <location>
        <position position="448"/>
    </location>
</feature>
<dbReference type="SUPFAM" id="SSF51445">
    <property type="entry name" value="(Trans)glycosidases"/>
    <property type="match status" value="1"/>
</dbReference>
<dbReference type="eggNOG" id="COG4124">
    <property type="taxonomic scope" value="Bacteria"/>
</dbReference>
<reference evidence="7" key="1">
    <citation type="journal article" date="2016" name="Genome Announc.">
        <title>Complete genome sequence of Alkaliphilus metalliredigens strain QYMF, an alkaliphilic and metal-reducing bacterium isolated from borax-contaminated leachate ponds.</title>
        <authorList>
            <person name="Hwang C."/>
            <person name="Copeland A."/>
            <person name="Lucas S."/>
            <person name="Lapidus A."/>
            <person name="Barry K."/>
            <person name="Detter J.C."/>
            <person name="Glavina Del Rio T."/>
            <person name="Hammon N."/>
            <person name="Israni S."/>
            <person name="Dalin E."/>
            <person name="Tice H."/>
            <person name="Pitluck S."/>
            <person name="Chertkov O."/>
            <person name="Brettin T."/>
            <person name="Bruce D."/>
            <person name="Han C."/>
            <person name="Schmutz J."/>
            <person name="Larimer F."/>
            <person name="Land M.L."/>
            <person name="Hauser L."/>
            <person name="Kyrpides N."/>
            <person name="Mikhailova N."/>
            <person name="Ye Q."/>
            <person name="Zhou J."/>
            <person name="Richardson P."/>
            <person name="Fields M.W."/>
        </authorList>
    </citation>
    <scope>NUCLEOTIDE SEQUENCE [LARGE SCALE GENOMIC DNA]</scope>
    <source>
        <strain evidence="7">QYMF</strain>
    </source>
</reference>
<proteinExistence type="inferred from homology"/>
<dbReference type="EMBL" id="CP000724">
    <property type="protein sequence ID" value="ABR47722.1"/>
    <property type="molecule type" value="Genomic_DNA"/>
</dbReference>
<dbReference type="InterPro" id="IPR000805">
    <property type="entry name" value="Glyco_hydro_26"/>
</dbReference>
<keyword evidence="3 4" id="KW-0326">Glycosidase</keyword>
<keyword evidence="7" id="KW-1185">Reference proteome</keyword>
<protein>
    <recommendedName>
        <fullName evidence="5">GH26 domain-containing protein</fullName>
    </recommendedName>
</protein>
<accession>A6TNF4</accession>
<dbReference type="Pfam" id="PF02156">
    <property type="entry name" value="Glyco_hydro_26"/>
    <property type="match status" value="1"/>
</dbReference>
<dbReference type="Gene3D" id="3.20.20.80">
    <property type="entry name" value="Glycosidases"/>
    <property type="match status" value="1"/>
</dbReference>
<organism evidence="6 7">
    <name type="scientific">Alkaliphilus metalliredigens (strain QYMF)</name>
    <dbReference type="NCBI Taxonomy" id="293826"/>
    <lineage>
        <taxon>Bacteria</taxon>
        <taxon>Bacillati</taxon>
        <taxon>Bacillota</taxon>
        <taxon>Clostridia</taxon>
        <taxon>Peptostreptococcales</taxon>
        <taxon>Natronincolaceae</taxon>
        <taxon>Alkaliphilus</taxon>
    </lineage>
</organism>
<dbReference type="PANTHER" id="PTHR40079:SF4">
    <property type="entry name" value="GH26 DOMAIN-CONTAINING PROTEIN-RELATED"/>
    <property type="match status" value="1"/>
</dbReference>
<evidence type="ECO:0000256" key="3">
    <source>
        <dbReference type="ARBA" id="ARBA00023295"/>
    </source>
</evidence>
<dbReference type="PROSITE" id="PS51764">
    <property type="entry name" value="GH26"/>
    <property type="match status" value="1"/>
</dbReference>
<feature type="active site" description="Proton donor" evidence="4">
    <location>
        <position position="335"/>
    </location>
</feature>
<dbReference type="STRING" id="293826.Amet_1530"/>
<dbReference type="AlphaFoldDB" id="A6TNF4"/>
<evidence type="ECO:0000256" key="4">
    <source>
        <dbReference type="PROSITE-ProRule" id="PRU01100"/>
    </source>
</evidence>